<keyword evidence="1" id="KW-0812">Transmembrane</keyword>
<dbReference type="OrthoDB" id="3943049at2759"/>
<evidence type="ECO:0000313" key="2">
    <source>
        <dbReference type="EMBL" id="QDS72310.1"/>
    </source>
</evidence>
<sequence length="126" mass="13265">MAWEFLRPILTPNALATVQANPILLAYLLGWTFAILFVIGVAVAINIQTSKMYAKPKKAGEKTGPSPGLGEKFEGAMKGLRAKLSCFAITSNSSFSSGSNPGTAPLLAIADSMKSEVTSSRSQVSE</sequence>
<evidence type="ECO:0000256" key="1">
    <source>
        <dbReference type="SAM" id="Phobius"/>
    </source>
</evidence>
<accession>A0A517L9K1</accession>
<keyword evidence="1" id="KW-0472">Membrane</keyword>
<gene>
    <name evidence="2" type="ORF">FKW77_007500</name>
</gene>
<dbReference type="AlphaFoldDB" id="A0A517L9K1"/>
<keyword evidence="3" id="KW-1185">Reference proteome</keyword>
<reference evidence="2 3" key="1">
    <citation type="submission" date="2019-07" db="EMBL/GenBank/DDBJ databases">
        <title>Finished genome of Venturia effusa.</title>
        <authorList>
            <person name="Young C.A."/>
            <person name="Cox M.P."/>
            <person name="Ganley A.R.D."/>
            <person name="David W.J."/>
        </authorList>
    </citation>
    <scope>NUCLEOTIDE SEQUENCE [LARGE SCALE GENOMIC DNA]</scope>
    <source>
        <strain evidence="3">albino</strain>
    </source>
</reference>
<proteinExistence type="predicted"/>
<organism evidence="2 3">
    <name type="scientific">Venturia effusa</name>
    <dbReference type="NCBI Taxonomy" id="50376"/>
    <lineage>
        <taxon>Eukaryota</taxon>
        <taxon>Fungi</taxon>
        <taxon>Dikarya</taxon>
        <taxon>Ascomycota</taxon>
        <taxon>Pezizomycotina</taxon>
        <taxon>Dothideomycetes</taxon>
        <taxon>Pleosporomycetidae</taxon>
        <taxon>Venturiales</taxon>
        <taxon>Venturiaceae</taxon>
        <taxon>Venturia</taxon>
    </lineage>
</organism>
<keyword evidence="1" id="KW-1133">Transmembrane helix</keyword>
<dbReference type="Proteomes" id="UP000316270">
    <property type="component" value="Chromosome 7"/>
</dbReference>
<dbReference type="EMBL" id="CP042191">
    <property type="protein sequence ID" value="QDS72310.1"/>
    <property type="molecule type" value="Genomic_DNA"/>
</dbReference>
<name>A0A517L9K1_9PEZI</name>
<evidence type="ECO:0000313" key="3">
    <source>
        <dbReference type="Proteomes" id="UP000316270"/>
    </source>
</evidence>
<feature type="transmembrane region" description="Helical" evidence="1">
    <location>
        <begin position="24"/>
        <end position="47"/>
    </location>
</feature>
<protein>
    <submittedName>
        <fullName evidence="2">Uncharacterized protein</fullName>
    </submittedName>
</protein>